<dbReference type="Proteomes" id="UP001194580">
    <property type="component" value="Unassembled WGS sequence"/>
</dbReference>
<name>A0AAD4D0H6_9FUNG</name>
<evidence type="ECO:0000256" key="1">
    <source>
        <dbReference type="SAM" id="MobiDB-lite"/>
    </source>
</evidence>
<dbReference type="PANTHER" id="PTHR37049:SF4">
    <property type="entry name" value="RHODANESE DOMAIN-CONTAINING PROTEIN"/>
    <property type="match status" value="1"/>
</dbReference>
<evidence type="ECO:0000313" key="3">
    <source>
        <dbReference type="Proteomes" id="UP001194580"/>
    </source>
</evidence>
<accession>A0AAD4D0H6</accession>
<comment type="caution">
    <text evidence="2">The sequence shown here is derived from an EMBL/GenBank/DDBJ whole genome shotgun (WGS) entry which is preliminary data.</text>
</comment>
<dbReference type="PANTHER" id="PTHR37049">
    <property type="entry name" value="PEPTIDASE S41 FAMILY PROTEIN"/>
    <property type="match status" value="1"/>
</dbReference>
<dbReference type="InterPro" id="IPR052766">
    <property type="entry name" value="S41A_metabolite_peptidase"/>
</dbReference>
<organism evidence="2 3">
    <name type="scientific">Linnemannia exigua</name>
    <dbReference type="NCBI Taxonomy" id="604196"/>
    <lineage>
        <taxon>Eukaryota</taxon>
        <taxon>Fungi</taxon>
        <taxon>Fungi incertae sedis</taxon>
        <taxon>Mucoromycota</taxon>
        <taxon>Mortierellomycotina</taxon>
        <taxon>Mortierellomycetes</taxon>
        <taxon>Mortierellales</taxon>
        <taxon>Mortierellaceae</taxon>
        <taxon>Linnemannia</taxon>
    </lineage>
</organism>
<keyword evidence="3" id="KW-1185">Reference proteome</keyword>
<feature type="compositionally biased region" description="Polar residues" evidence="1">
    <location>
        <begin position="1"/>
        <end position="16"/>
    </location>
</feature>
<feature type="non-terminal residue" evidence="2">
    <location>
        <position position="363"/>
    </location>
</feature>
<protein>
    <submittedName>
        <fullName evidence="2">Uncharacterized protein</fullName>
    </submittedName>
</protein>
<dbReference type="AlphaFoldDB" id="A0AAD4D0H6"/>
<dbReference type="EMBL" id="JAAAIL010003332">
    <property type="protein sequence ID" value="KAG0251133.1"/>
    <property type="molecule type" value="Genomic_DNA"/>
</dbReference>
<gene>
    <name evidence="2" type="ORF">BGZ95_006987</name>
</gene>
<sequence>MPTASAVNQTTTPYTRSSSSSNGRGCRWGLGRRVVASLTLLSIINPLLSQRHSSIQGQEAAGEGSSLGHRLGSSFGVAAVPVIVVERQDPAPIPATPGAPPVPPTPAPEAPIEIEVDPCMILSELREPYISWGHVKRCYEHVPFNATESNAVVSTMHTLLRDYYIFLDTVATPDLPKPFTSKPIDILQALDQISRTDYASDFRFQTDMDLLMNRLNDAHANYLAYCYRHYLFEQPFQLYAPVVDKVQTVRIMVDNSNNLLEECQVLTIDGVNALDAIQAWIDINYGYSKDAGVRLNKAISTQTFSPGTKKWTINQGQFTSRVTLPEHEFLTYEVSCPDSPLHPEGKNYTLKAPWDIYRLISWN</sequence>
<proteinExistence type="predicted"/>
<feature type="region of interest" description="Disordered" evidence="1">
    <location>
        <begin position="1"/>
        <end position="26"/>
    </location>
</feature>
<evidence type="ECO:0000313" key="2">
    <source>
        <dbReference type="EMBL" id="KAG0251133.1"/>
    </source>
</evidence>
<reference evidence="2" key="1">
    <citation type="journal article" date="2020" name="Fungal Divers.">
        <title>Resolving the Mortierellaceae phylogeny through synthesis of multi-gene phylogenetics and phylogenomics.</title>
        <authorList>
            <person name="Vandepol N."/>
            <person name="Liber J."/>
            <person name="Desiro A."/>
            <person name="Na H."/>
            <person name="Kennedy M."/>
            <person name="Barry K."/>
            <person name="Grigoriev I.V."/>
            <person name="Miller A.N."/>
            <person name="O'Donnell K."/>
            <person name="Stajich J.E."/>
            <person name="Bonito G."/>
        </authorList>
    </citation>
    <scope>NUCLEOTIDE SEQUENCE</scope>
    <source>
        <strain evidence="2">NRRL 28262</strain>
    </source>
</reference>